<evidence type="ECO:0000313" key="2">
    <source>
        <dbReference type="EMBL" id="KAA5410369.1"/>
    </source>
</evidence>
<feature type="domain" description="HEPN AbiJ-N-terminal" evidence="1">
    <location>
        <begin position="3"/>
        <end position="155"/>
    </location>
</feature>
<dbReference type="RefSeq" id="WP_007215709.1">
    <property type="nucleotide sequence ID" value="NZ_CABMLT010000049.1"/>
</dbReference>
<gene>
    <name evidence="2" type="ORF">F2Y81_29585</name>
</gene>
<dbReference type="Proteomes" id="UP000448877">
    <property type="component" value="Unassembled WGS sequence"/>
</dbReference>
<organism evidence="2 3">
    <name type="scientific">Bacteroides cellulosilyticus</name>
    <dbReference type="NCBI Taxonomy" id="246787"/>
    <lineage>
        <taxon>Bacteria</taxon>
        <taxon>Pseudomonadati</taxon>
        <taxon>Bacteroidota</taxon>
        <taxon>Bacteroidia</taxon>
        <taxon>Bacteroidales</taxon>
        <taxon>Bacteroidaceae</taxon>
        <taxon>Bacteroides</taxon>
    </lineage>
</organism>
<dbReference type="AlphaFoldDB" id="A0A108T1H0"/>
<dbReference type="EMBL" id="VVYV01000140">
    <property type="protein sequence ID" value="KAA5410369.1"/>
    <property type="molecule type" value="Genomic_DNA"/>
</dbReference>
<comment type="caution">
    <text evidence="2">The sequence shown here is derived from an EMBL/GenBank/DDBJ whole genome shotgun (WGS) entry which is preliminary data.</text>
</comment>
<evidence type="ECO:0000313" key="3">
    <source>
        <dbReference type="Proteomes" id="UP000448877"/>
    </source>
</evidence>
<proteinExistence type="predicted"/>
<sequence>MTLFSERYGYTNPSNVIIRKEITVGIQNAICNCYDELEERLGSYYFNLQEYIWTSHFNLRKDKFQENIKYSNFDVFINSFENPNIKWFNKLDLIDETFAFFKMPTCHIDSWVIDQFQEKLNNEFARLNFAYRIIDGYVVEVSSEEEVKAIEDALATEVESVKNHLSNALEKLSERDYRNSIKEAASALEAFTRDISGESTYSLKWLDKEGIVIHKMLKDIMDKMYYYTCDKEVGCRHSHMDPNSPYTPTADEAVFMLVSFSSAINYLTKKRQ</sequence>
<name>A0A108T1H0_9BACE</name>
<evidence type="ECO:0000259" key="1">
    <source>
        <dbReference type="Pfam" id="PF18863"/>
    </source>
</evidence>
<protein>
    <recommendedName>
        <fullName evidence="1">HEPN AbiJ-N-terminal domain-containing protein</fullName>
    </recommendedName>
</protein>
<dbReference type="InterPro" id="IPR049503">
    <property type="entry name" value="AbiJ_NTD4"/>
</dbReference>
<dbReference type="Pfam" id="PF18863">
    <property type="entry name" value="AbiJ_NTD4"/>
    <property type="match status" value="1"/>
</dbReference>
<reference evidence="2 3" key="1">
    <citation type="journal article" date="2019" name="Nat. Med.">
        <title>A library of human gut bacterial isolates paired with longitudinal multiomics data enables mechanistic microbiome research.</title>
        <authorList>
            <person name="Poyet M."/>
            <person name="Groussin M."/>
            <person name="Gibbons S.M."/>
            <person name="Avila-Pacheco J."/>
            <person name="Jiang X."/>
            <person name="Kearney S.M."/>
            <person name="Perrotta A.R."/>
            <person name="Berdy B."/>
            <person name="Zhao S."/>
            <person name="Lieberman T.D."/>
            <person name="Swanson P.K."/>
            <person name="Smith M."/>
            <person name="Roesemann S."/>
            <person name="Alexander J.E."/>
            <person name="Rich S.A."/>
            <person name="Livny J."/>
            <person name="Vlamakis H."/>
            <person name="Clish C."/>
            <person name="Bullock K."/>
            <person name="Deik A."/>
            <person name="Scott J."/>
            <person name="Pierce K.A."/>
            <person name="Xavier R.J."/>
            <person name="Alm E.J."/>
        </authorList>
    </citation>
    <scope>NUCLEOTIDE SEQUENCE [LARGE SCALE GENOMIC DNA]</scope>
    <source>
        <strain evidence="2 3">BIOML-A6</strain>
    </source>
</reference>
<accession>A0A108T1H0</accession>